<organism evidence="1 2">
    <name type="scientific">Streptomyces malaysiensis</name>
    <dbReference type="NCBI Taxonomy" id="92644"/>
    <lineage>
        <taxon>Bacteria</taxon>
        <taxon>Bacillati</taxon>
        <taxon>Actinomycetota</taxon>
        <taxon>Actinomycetes</taxon>
        <taxon>Kitasatosporales</taxon>
        <taxon>Streptomycetaceae</taxon>
        <taxon>Streptomyces</taxon>
        <taxon>Streptomyces violaceusniger group</taxon>
    </lineage>
</organism>
<dbReference type="Proteomes" id="UP000536624">
    <property type="component" value="Unassembled WGS sequence"/>
</dbReference>
<dbReference type="RefSeq" id="WP_167503426.1">
    <property type="nucleotide sequence ID" value="NZ_JAALLH010000001.1"/>
</dbReference>
<reference evidence="1 2" key="1">
    <citation type="submission" date="2020-02" db="EMBL/GenBank/DDBJ databases">
        <title>Streptomyces malaysiensis DSM14702 (JHCC583434, PFL_A843) Genome sequencing and assembly.</title>
        <authorList>
            <person name="Samborskyy M."/>
        </authorList>
    </citation>
    <scope>NUCLEOTIDE SEQUENCE [LARGE SCALE GENOMIC DNA]</scope>
    <source>
        <strain evidence="1 2">DSM 14702</strain>
    </source>
</reference>
<evidence type="ECO:0000313" key="2">
    <source>
        <dbReference type="Proteomes" id="UP000536624"/>
    </source>
</evidence>
<protein>
    <submittedName>
        <fullName evidence="1">Hydantoin racemase</fullName>
    </submittedName>
</protein>
<proteinExistence type="predicted"/>
<comment type="caution">
    <text evidence="1">The sequence shown here is derived from an EMBL/GenBank/DDBJ whole genome shotgun (WGS) entry which is preliminary data.</text>
</comment>
<sequence length="232" mass="23655">MSESSSTAHARPIGVIRVLTSEDPAVVATHGKVIEERYGLPTVSRCIPGQPHGIHDDESEARAEPKIVDLARELAEVGAHALIISCAADPALQQTRRAVGIPVIGAGSAAAAVALGLGRRIGVLGIRDEAPPAVRALLGDRFTASARPHGVHRTTDLLAPDGPPAVLEAATGLVASGADTLLLACTGLNTIGIRPLLEERLGVPVVDPVLAAGLLASYGHGGSTAVTKNPRP</sequence>
<name>A0A7X5X883_STRMQ</name>
<dbReference type="Gene3D" id="3.40.50.1860">
    <property type="match status" value="2"/>
</dbReference>
<dbReference type="InterPro" id="IPR015942">
    <property type="entry name" value="Asp/Glu/hydantoin_racemase"/>
</dbReference>
<dbReference type="AlphaFoldDB" id="A0A7X5X883"/>
<accession>A0A7X5X883</accession>
<dbReference type="InterPro" id="IPR001920">
    <property type="entry name" value="Asp/Glu_race"/>
</dbReference>
<dbReference type="EMBL" id="JAALLH010000001">
    <property type="protein sequence ID" value="NIY68446.1"/>
    <property type="molecule type" value="Genomic_DNA"/>
</dbReference>
<dbReference type="Pfam" id="PF01177">
    <property type="entry name" value="Asp_Glu_race"/>
    <property type="match status" value="1"/>
</dbReference>
<evidence type="ECO:0000313" key="1">
    <source>
        <dbReference type="EMBL" id="NIY68446.1"/>
    </source>
</evidence>
<gene>
    <name evidence="1" type="ORF">SMALB_6537</name>
</gene>
<dbReference type="GO" id="GO:0047661">
    <property type="term" value="F:amino-acid racemase activity"/>
    <property type="evidence" value="ECO:0007669"/>
    <property type="project" value="InterPro"/>
</dbReference>